<sequence length="267" mass="28173">MSPSPESTARRVGGRTVALLSAVLPLLGAGAAGAGSLDAPAAPDAAGSAMYTLEDVYNRLDANTQATRRSGAFVEPAAGPAPTGHTLNEVYAKAIPTQVPKTGQTAFYETGDDGDLEKGVAWPSPRFTDNSDGTVTDNLTGLIWLQDANCFRSRLWSDALTRANALYDGCTDCGGTDGDCGLGDSSAAGDWRLPNIKELQSLVDFGQYDPALPSGHPFSGVLSSYNWSSTSYADYTSRAWYLNLYSGYVNFGDKSLAYDVWPVRGGQ</sequence>
<dbReference type="InterPro" id="IPR011460">
    <property type="entry name" value="Lcl_C"/>
</dbReference>
<comment type="caution">
    <text evidence="3">The sequence shown here is derived from an EMBL/GenBank/DDBJ whole genome shotgun (WGS) entry which is preliminary data.</text>
</comment>
<gene>
    <name evidence="3" type="ORF">F2Q65_10325</name>
</gene>
<name>A0A5M8FSI3_9GAMM</name>
<dbReference type="EMBL" id="VWXX01000013">
    <property type="protein sequence ID" value="KAA6185112.1"/>
    <property type="molecule type" value="Genomic_DNA"/>
</dbReference>
<keyword evidence="4" id="KW-1185">Reference proteome</keyword>
<protein>
    <submittedName>
        <fullName evidence="3">DUF1566 domain-containing protein</fullName>
    </submittedName>
</protein>
<evidence type="ECO:0000259" key="2">
    <source>
        <dbReference type="Pfam" id="PF07603"/>
    </source>
</evidence>
<feature type="domain" description="Lcl C-terminal" evidence="2">
    <location>
        <begin position="133"/>
        <end position="264"/>
    </location>
</feature>
<proteinExistence type="predicted"/>
<dbReference type="Proteomes" id="UP000322981">
    <property type="component" value="Unassembled WGS sequence"/>
</dbReference>
<feature type="chain" id="PRO_5024373372" evidence="1">
    <location>
        <begin position="35"/>
        <end position="267"/>
    </location>
</feature>
<reference evidence="3 4" key="1">
    <citation type="submission" date="2019-09" db="EMBL/GenBank/DDBJ databases">
        <title>Whole-genome sequence of the purple sulfur bacterium Thiohalocapsa marina DSM 19078.</title>
        <authorList>
            <person name="Kyndt J.A."/>
            <person name="Meyer T.E."/>
        </authorList>
    </citation>
    <scope>NUCLEOTIDE SEQUENCE [LARGE SCALE GENOMIC DNA]</scope>
    <source>
        <strain evidence="3 4">DSM 19078</strain>
    </source>
</reference>
<dbReference type="OrthoDB" id="9800341at2"/>
<accession>A0A5M8FSI3</accession>
<keyword evidence="1" id="KW-0732">Signal</keyword>
<feature type="signal peptide" evidence="1">
    <location>
        <begin position="1"/>
        <end position="34"/>
    </location>
</feature>
<dbReference type="PANTHER" id="PTHR35812">
    <property type="entry name" value="LIPOPROTEIN"/>
    <property type="match status" value="1"/>
</dbReference>
<dbReference type="AlphaFoldDB" id="A0A5M8FSI3"/>
<organism evidence="3 4">
    <name type="scientific">Thiohalocapsa marina</name>
    <dbReference type="NCBI Taxonomy" id="424902"/>
    <lineage>
        <taxon>Bacteria</taxon>
        <taxon>Pseudomonadati</taxon>
        <taxon>Pseudomonadota</taxon>
        <taxon>Gammaproteobacteria</taxon>
        <taxon>Chromatiales</taxon>
        <taxon>Chromatiaceae</taxon>
        <taxon>Thiohalocapsa</taxon>
    </lineage>
</organism>
<dbReference type="PANTHER" id="PTHR35812:SF1">
    <property type="entry name" value="LIPOPROTEIN"/>
    <property type="match status" value="1"/>
</dbReference>
<dbReference type="Pfam" id="PF07603">
    <property type="entry name" value="Lcl_C"/>
    <property type="match status" value="1"/>
</dbReference>
<evidence type="ECO:0000313" key="4">
    <source>
        <dbReference type="Proteomes" id="UP000322981"/>
    </source>
</evidence>
<dbReference type="RefSeq" id="WP_150093051.1">
    <property type="nucleotide sequence ID" value="NZ_JBFUOH010000048.1"/>
</dbReference>
<evidence type="ECO:0000313" key="3">
    <source>
        <dbReference type="EMBL" id="KAA6185112.1"/>
    </source>
</evidence>
<evidence type="ECO:0000256" key="1">
    <source>
        <dbReference type="SAM" id="SignalP"/>
    </source>
</evidence>